<feature type="chain" id="PRO_5047265572" evidence="2">
    <location>
        <begin position="31"/>
        <end position="156"/>
    </location>
</feature>
<evidence type="ECO:0000313" key="5">
    <source>
        <dbReference type="Proteomes" id="UP001596527"/>
    </source>
</evidence>
<feature type="region of interest" description="Disordered" evidence="1">
    <location>
        <begin position="29"/>
        <end position="69"/>
    </location>
</feature>
<comment type="caution">
    <text evidence="4">The sequence shown here is derived from an EMBL/GenBank/DDBJ whole genome shotgun (WGS) entry which is preliminary data.</text>
</comment>
<dbReference type="RefSeq" id="WP_380972115.1">
    <property type="nucleotide sequence ID" value="NZ_JBHTEF010000001.1"/>
</dbReference>
<keyword evidence="2" id="KW-0732">Signal</keyword>
<evidence type="ECO:0000256" key="1">
    <source>
        <dbReference type="SAM" id="MobiDB-lite"/>
    </source>
</evidence>
<name>A0ABW2SLN3_9ACTO</name>
<dbReference type="InterPro" id="IPR007329">
    <property type="entry name" value="FMN-bd"/>
</dbReference>
<evidence type="ECO:0000256" key="2">
    <source>
        <dbReference type="SAM" id="SignalP"/>
    </source>
</evidence>
<evidence type="ECO:0000259" key="3">
    <source>
        <dbReference type="SMART" id="SM00900"/>
    </source>
</evidence>
<reference evidence="5" key="1">
    <citation type="journal article" date="2019" name="Int. J. Syst. Evol. Microbiol.">
        <title>The Global Catalogue of Microorganisms (GCM) 10K type strain sequencing project: providing services to taxonomists for standard genome sequencing and annotation.</title>
        <authorList>
            <consortium name="The Broad Institute Genomics Platform"/>
            <consortium name="The Broad Institute Genome Sequencing Center for Infectious Disease"/>
            <person name="Wu L."/>
            <person name="Ma J."/>
        </authorList>
    </citation>
    <scope>NUCLEOTIDE SEQUENCE [LARGE SCALE GENOMIC DNA]</scope>
    <source>
        <strain evidence="5">CCUG 56698</strain>
    </source>
</reference>
<proteinExistence type="predicted"/>
<feature type="domain" description="FMN-binding" evidence="3">
    <location>
        <begin position="77"/>
        <end position="154"/>
    </location>
</feature>
<evidence type="ECO:0000313" key="4">
    <source>
        <dbReference type="EMBL" id="MFC7580268.1"/>
    </source>
</evidence>
<sequence>MRRTIYSLLALVTLTLSVLSFRASSGLADAGEGTPTASGSALAPSASAPSSAPSTTSTTPGTGLTDGTYTGSAVSTRYGTVQVQIVVSGGVLTEADAVAAPSGDRHTEQISASAIPVLGQEAVATGSASIQMVSGATFTSKGYVTSLQSALDQARD</sequence>
<dbReference type="EMBL" id="JBHTEF010000001">
    <property type="protein sequence ID" value="MFC7580268.1"/>
    <property type="molecule type" value="Genomic_DNA"/>
</dbReference>
<dbReference type="Proteomes" id="UP001596527">
    <property type="component" value="Unassembled WGS sequence"/>
</dbReference>
<keyword evidence="5" id="KW-1185">Reference proteome</keyword>
<organism evidence="4 5">
    <name type="scientific">Schaalia naturae</name>
    <dbReference type="NCBI Taxonomy" id="635203"/>
    <lineage>
        <taxon>Bacteria</taxon>
        <taxon>Bacillati</taxon>
        <taxon>Actinomycetota</taxon>
        <taxon>Actinomycetes</taxon>
        <taxon>Actinomycetales</taxon>
        <taxon>Actinomycetaceae</taxon>
        <taxon>Schaalia</taxon>
    </lineage>
</organism>
<dbReference type="Pfam" id="PF04205">
    <property type="entry name" value="FMN_bind"/>
    <property type="match status" value="1"/>
</dbReference>
<feature type="compositionally biased region" description="Low complexity" evidence="1">
    <location>
        <begin position="34"/>
        <end position="69"/>
    </location>
</feature>
<gene>
    <name evidence="4" type="ORF">ACFQWG_03395</name>
</gene>
<protein>
    <submittedName>
        <fullName evidence="4">FMN-binding protein</fullName>
    </submittedName>
</protein>
<dbReference type="SMART" id="SM00900">
    <property type="entry name" value="FMN_bind"/>
    <property type="match status" value="1"/>
</dbReference>
<accession>A0ABW2SLN3</accession>
<feature type="signal peptide" evidence="2">
    <location>
        <begin position="1"/>
        <end position="30"/>
    </location>
</feature>
<dbReference type="Gene3D" id="3.90.1010.20">
    <property type="match status" value="1"/>
</dbReference>